<proteinExistence type="predicted"/>
<dbReference type="EMBL" id="CP146022">
    <property type="protein sequence ID" value="WWQ67780.1"/>
    <property type="molecule type" value="Genomic_DNA"/>
</dbReference>
<evidence type="ECO:0000313" key="1">
    <source>
        <dbReference type="EMBL" id="WWQ67780.1"/>
    </source>
</evidence>
<gene>
    <name evidence="1" type="ORF">V2W30_33595</name>
</gene>
<keyword evidence="2" id="KW-1185">Reference proteome</keyword>
<protein>
    <submittedName>
        <fullName evidence="1">RNA polymerase sigma factor</fullName>
    </submittedName>
</protein>
<dbReference type="Proteomes" id="UP001432251">
    <property type="component" value="Chromosome"/>
</dbReference>
<evidence type="ECO:0000313" key="2">
    <source>
        <dbReference type="Proteomes" id="UP001432251"/>
    </source>
</evidence>
<accession>A0ACD5AL62</accession>
<name>A0ACD5AL62_9ACTN</name>
<organism evidence="1 2">
    <name type="scientific">Streptomyces citrinus</name>
    <dbReference type="NCBI Taxonomy" id="3118173"/>
    <lineage>
        <taxon>Bacteria</taxon>
        <taxon>Bacillati</taxon>
        <taxon>Actinomycetota</taxon>
        <taxon>Actinomycetes</taxon>
        <taxon>Kitasatosporales</taxon>
        <taxon>Streptomycetaceae</taxon>
        <taxon>Streptomyces</taxon>
    </lineage>
</organism>
<sequence length="206" mass="22108">MSTEVENGRDAAALLTAAARDTGGFEELVERHSTALHGYFARRAPRAADDLLAELWLQAYTTRQGYDPARGSARAWLFGVARNVLSAYWRRIEQESRGAPGEGAHGDPWEAVDDRLDASALAPALRRVLAELPPVERELLLLVAWEQLSPTEAAAVLGIPAGTARSRLHRARARLRESAALASAGSPGPPGPRGRSSSARQTGEQA</sequence>
<reference evidence="1" key="1">
    <citation type="journal article" date="2025" name="Int. J. Syst. Evol. Microbiol.">
        <title>Streptomyces citrinus sp. nov., with yellow diffusible pigment.</title>
        <authorList>
            <person name="He Y."/>
            <person name="Yang E."/>
            <person name="Xu J."/>
            <person name="Sun Y."/>
            <person name="Sun L."/>
        </authorList>
    </citation>
    <scope>NUCLEOTIDE SEQUENCE</scope>
    <source>
        <strain evidence="1">Q6</strain>
    </source>
</reference>